<feature type="domain" description="Rhodanese" evidence="6">
    <location>
        <begin position="343"/>
        <end position="446"/>
    </location>
</feature>
<gene>
    <name evidence="7" type="ORF">ASIM_LOCUS9804</name>
</gene>
<dbReference type="OrthoDB" id="73307at2759"/>
<dbReference type="GO" id="GO:0005802">
    <property type="term" value="C:trans-Golgi network"/>
    <property type="evidence" value="ECO:0007669"/>
    <property type="project" value="TreeGrafter"/>
</dbReference>
<dbReference type="InterPro" id="IPR000195">
    <property type="entry name" value="Rab-GAP-TBC_dom"/>
</dbReference>
<dbReference type="Proteomes" id="UP000267096">
    <property type="component" value="Unassembled WGS sequence"/>
</dbReference>
<dbReference type="SMART" id="SM00450">
    <property type="entry name" value="RHOD"/>
    <property type="match status" value="1"/>
</dbReference>
<dbReference type="SUPFAM" id="SSF47923">
    <property type="entry name" value="Ypt/Rab-GAP domain of gyp1p"/>
    <property type="match status" value="1"/>
</dbReference>
<dbReference type="CDD" id="cd20788">
    <property type="entry name" value="TBC1D23_C-like"/>
    <property type="match status" value="1"/>
</dbReference>
<feature type="compositionally biased region" description="Basic and acidic residues" evidence="5">
    <location>
        <begin position="1"/>
        <end position="17"/>
    </location>
</feature>
<accession>A0A0M3JQV9</accession>
<dbReference type="InterPro" id="IPR039755">
    <property type="entry name" value="TBC1D23"/>
</dbReference>
<keyword evidence="3" id="KW-0217">Developmental protein</keyword>
<evidence type="ECO:0000259" key="6">
    <source>
        <dbReference type="PROSITE" id="PS50206"/>
    </source>
</evidence>
<dbReference type="InterPro" id="IPR045799">
    <property type="entry name" value="TBC1D23_C"/>
</dbReference>
<evidence type="ECO:0000313" key="9">
    <source>
        <dbReference type="WBParaSite" id="ASIM_0001007301-mRNA-1"/>
    </source>
</evidence>
<evidence type="ECO:0000313" key="7">
    <source>
        <dbReference type="EMBL" id="VDK41773.1"/>
    </source>
</evidence>
<evidence type="ECO:0000256" key="2">
    <source>
        <dbReference type="ARBA" id="ARBA00014207"/>
    </source>
</evidence>
<dbReference type="AlphaFoldDB" id="A0A0M3JQV9"/>
<dbReference type="Gene3D" id="3.40.250.10">
    <property type="entry name" value="Rhodanese-like domain"/>
    <property type="match status" value="1"/>
</dbReference>
<evidence type="ECO:0000256" key="5">
    <source>
        <dbReference type="SAM" id="MobiDB-lite"/>
    </source>
</evidence>
<comment type="subcellular location">
    <subcellularLocation>
        <location evidence="1">Golgi apparatus</location>
        <location evidence="1">trans-Golgi network</location>
    </subcellularLocation>
</comment>
<evidence type="ECO:0000256" key="4">
    <source>
        <dbReference type="ARBA" id="ARBA00023034"/>
    </source>
</evidence>
<dbReference type="Pfam" id="PF00566">
    <property type="entry name" value="RabGAP-TBC"/>
    <property type="match status" value="1"/>
</dbReference>
<evidence type="ECO:0000256" key="1">
    <source>
        <dbReference type="ARBA" id="ARBA00004601"/>
    </source>
</evidence>
<dbReference type="Pfam" id="PF19430">
    <property type="entry name" value="TBC1D23_C"/>
    <property type="match status" value="1"/>
</dbReference>
<dbReference type="GO" id="GO:0099041">
    <property type="term" value="P:vesicle tethering to Golgi"/>
    <property type="evidence" value="ECO:0007669"/>
    <property type="project" value="TreeGrafter"/>
</dbReference>
<proteinExistence type="predicted"/>
<protein>
    <recommendedName>
        <fullName evidence="2">TBC1 domain family member 23</fullName>
    </recommendedName>
</protein>
<dbReference type="PANTHER" id="PTHR13297:SF5">
    <property type="entry name" value="TBC1 DOMAIN FAMILY MEMBER 23"/>
    <property type="match status" value="1"/>
</dbReference>
<dbReference type="SUPFAM" id="SSF52821">
    <property type="entry name" value="Rhodanese/Cell cycle control phosphatase"/>
    <property type="match status" value="1"/>
</dbReference>
<dbReference type="WBParaSite" id="ASIM_0001007301-mRNA-1">
    <property type="protein sequence ID" value="ASIM_0001007301-mRNA-1"/>
    <property type="gene ID" value="ASIM_0001007301"/>
</dbReference>
<evidence type="ECO:0000256" key="3">
    <source>
        <dbReference type="ARBA" id="ARBA00022473"/>
    </source>
</evidence>
<dbReference type="InterPro" id="IPR035969">
    <property type="entry name" value="Rab-GAP_TBC_sf"/>
</dbReference>
<dbReference type="PROSITE" id="PS50206">
    <property type="entry name" value="RHODANESE_3"/>
    <property type="match status" value="1"/>
</dbReference>
<organism evidence="9">
    <name type="scientific">Anisakis simplex</name>
    <name type="common">Herring worm</name>
    <dbReference type="NCBI Taxonomy" id="6269"/>
    <lineage>
        <taxon>Eukaryota</taxon>
        <taxon>Metazoa</taxon>
        <taxon>Ecdysozoa</taxon>
        <taxon>Nematoda</taxon>
        <taxon>Chromadorea</taxon>
        <taxon>Rhabditida</taxon>
        <taxon>Spirurina</taxon>
        <taxon>Ascaridomorpha</taxon>
        <taxon>Ascaridoidea</taxon>
        <taxon>Anisakidae</taxon>
        <taxon>Anisakis</taxon>
        <taxon>Anisakis simplex complex</taxon>
    </lineage>
</organism>
<reference evidence="9" key="1">
    <citation type="submission" date="2016-04" db="UniProtKB">
        <authorList>
            <consortium name="WormBaseParasite"/>
        </authorList>
    </citation>
    <scope>IDENTIFICATION</scope>
</reference>
<dbReference type="CDD" id="cd00158">
    <property type="entry name" value="RHOD"/>
    <property type="match status" value="1"/>
</dbReference>
<dbReference type="EMBL" id="UYRR01030972">
    <property type="protein sequence ID" value="VDK41773.1"/>
    <property type="molecule type" value="Genomic_DNA"/>
</dbReference>
<sequence length="653" mass="74466">MEDDNKSESTIDEDWVKGDSVSSPLETARDAGVQLSEGLSDVDSTFDKLTLNESDRSRQIKISHLDRFRRLQKYLGTQNKPGIPHEFVYNGEDATIIREECTKLAELYHLNSSDAKDFEKIIGLFCEREECRFEVEWMNIIEMLIPFRSSLDFVYNAFCAITTKYLPRSTTKGSVCYHLMHLILQYHDPSLTTHLISRKLNCYEFAYPCFSSLFVGTMDRQTLYSVWDKYFEKGDPFLLFTMLLVFMVNCSEELVKMSENQKMVDLVVSSMRLVSETDVDDLLDVSGHFLSITPPSIKQDFQRILFGSRLVSVKQIDMAGLLALPVDPRDLIRMNADENSDESKFNFFIIDARPHDDYLAGHLEGSYNLDSSLFVEAPDRYKMALSSLDAYRNASRRNHHLLFLGAGHEQYDLYLNMVVANFLQQERKHVALVEGGYKALHHLLSSNLQRLEGHCPEKCKECTGSVHEESDLDTAQRRKSSWMTGVSNLFGAVKAGAPTITEKVLSLTQATTRTCDTHVATSERHGKRYRNERSVFTLSDSDSDSEGIEVISDGSDQKTVKCYLALTRTHIYVLHQTEKPDEVITHARHIYSSVLRVSSKKKLPEMITFKFGYSTDDGEYKETCVERFVLPRAGECVKAIKMNIVNLQPGLLL</sequence>
<evidence type="ECO:0000313" key="8">
    <source>
        <dbReference type="Proteomes" id="UP000267096"/>
    </source>
</evidence>
<dbReference type="GO" id="GO:0042147">
    <property type="term" value="P:retrograde transport, endosome to Golgi"/>
    <property type="evidence" value="ECO:0007669"/>
    <property type="project" value="InterPro"/>
</dbReference>
<feature type="region of interest" description="Disordered" evidence="5">
    <location>
        <begin position="1"/>
        <end position="29"/>
    </location>
</feature>
<dbReference type="InterPro" id="IPR036873">
    <property type="entry name" value="Rhodanese-like_dom_sf"/>
</dbReference>
<dbReference type="GO" id="GO:0005829">
    <property type="term" value="C:cytosol"/>
    <property type="evidence" value="ECO:0007669"/>
    <property type="project" value="GOC"/>
</dbReference>
<dbReference type="PANTHER" id="PTHR13297">
    <property type="entry name" value="TBC1 DOMAIN FAMILY MEMBER 23-RELATED"/>
    <property type="match status" value="1"/>
</dbReference>
<dbReference type="Pfam" id="PF00581">
    <property type="entry name" value="Rhodanese"/>
    <property type="match status" value="1"/>
</dbReference>
<name>A0A0M3JQV9_ANISI</name>
<dbReference type="InterPro" id="IPR001763">
    <property type="entry name" value="Rhodanese-like_dom"/>
</dbReference>
<reference evidence="7 8" key="2">
    <citation type="submission" date="2018-11" db="EMBL/GenBank/DDBJ databases">
        <authorList>
            <consortium name="Pathogen Informatics"/>
        </authorList>
    </citation>
    <scope>NUCLEOTIDE SEQUENCE [LARGE SCALE GENOMIC DNA]</scope>
</reference>
<dbReference type="Gene3D" id="1.10.472.80">
    <property type="entry name" value="Ypt/Rab-GAP domain of gyp1p, domain 3"/>
    <property type="match status" value="1"/>
</dbReference>
<keyword evidence="8" id="KW-1185">Reference proteome</keyword>
<keyword evidence="4" id="KW-0333">Golgi apparatus</keyword>